<feature type="domain" description="Novel STAND NTPase 1" evidence="6">
    <location>
        <begin position="345"/>
        <end position="723"/>
    </location>
</feature>
<dbReference type="InterPro" id="IPR027417">
    <property type="entry name" value="P-loop_NTPase"/>
</dbReference>
<evidence type="ECO:0000313" key="7">
    <source>
        <dbReference type="EMBL" id="MBP2326894.1"/>
    </source>
</evidence>
<evidence type="ECO:0000256" key="3">
    <source>
        <dbReference type="ARBA" id="ARBA00023163"/>
    </source>
</evidence>
<reference evidence="7 8" key="1">
    <citation type="submission" date="2021-03" db="EMBL/GenBank/DDBJ databases">
        <title>Sequencing the genomes of 1000 actinobacteria strains.</title>
        <authorList>
            <person name="Klenk H.-P."/>
        </authorList>
    </citation>
    <scope>NUCLEOTIDE SEQUENCE [LARGE SCALE GENOMIC DNA]</scope>
    <source>
        <strain evidence="7 8">DSM 46670</strain>
    </source>
</reference>
<dbReference type="Pfam" id="PF03466">
    <property type="entry name" value="LysR_substrate"/>
    <property type="match status" value="1"/>
</dbReference>
<comment type="caution">
    <text evidence="7">The sequence shown here is derived from an EMBL/GenBank/DDBJ whole genome shotgun (WGS) entry which is preliminary data.</text>
</comment>
<sequence>MTTWQPGGVAHDHRPQPLAEQSVTRAAARLHTSPAAMSRTTLVSAASCRTHSWCAPDRPWSPHAVPRPCVSKPPQWYVASKHCSRPAAASIRPPYAGRSPSRPANIIGAALAPGLLRLARQEAPGVSLRLRAEELEAGPALRDGRVDLEIGSIDHVDPETHVEQLVTLRIVAAVRPGHPLTEGPLALSRLAAAEHVAVSRRGRFTGPLDTAHEGFTRWPRKSTLATVMLAQSAGFVGLARGATMPRPERPLEQSDDVLVQFAADLRQLRQQSGGVAYRVLARRAHYSAGALSEAAAGRKLPSLAVTLAYVAACGGNRDEWAARWHQVSSGLADTPENPDDSATSPYAGLAAFQTTDADRFFGREQLVSELLSRVDNQRVVAVFGPSGSGKSSLLRAGLAHELAESGTTEVVLFTPGSRPLEECAIRLAAKLGIEADLTQGAMWLWVAVRQALAAQPADYDLVLVVDQFEEIFTLCSQQSERTSFIDALLTLAHHPDERTRVVLGVRADFYHRCAEHPVMVSVLRDAGQLLVGPMTADELVRAIVQPAAAARLMVDRALVATIVDHAAGQPGALPFVSHALWETWRRRRGSTLSLGAYQAAGELHGAIAQSAESVYQQFDESQRQIARHVLSRLTAVGDGTEDTRRRAGRAELGDDSATSAVVDALARKRLLTVDADTVEIAHDALIRYWPRFREWLTENREDLRTHRHLTEATAAWDALHQDPGALYRGARLAIAQEWAERNAPAMLAREQEFLDTSLAAAKQERQVTQRRVRQLRWLAIGLAALLVVCAGDHGHRDPAAGERRPPAEHRTVTAVGRQRPADRDPGHRPGHAAEPRRLRQGPDDGSPQQSAQRRFPSHPPVTDPVAVVHQRTNRAEPRRAATCRGHQLLR</sequence>
<name>A0ABS4TR57_9PSEU</name>
<feature type="compositionally biased region" description="Basic and acidic residues" evidence="4">
    <location>
        <begin position="795"/>
        <end position="811"/>
    </location>
</feature>
<dbReference type="Gene3D" id="3.40.190.10">
    <property type="entry name" value="Periplasmic binding protein-like II"/>
    <property type="match status" value="2"/>
</dbReference>
<dbReference type="PANTHER" id="PTHR30118:SF15">
    <property type="entry name" value="TRANSCRIPTIONAL REGULATORY PROTEIN"/>
    <property type="match status" value="1"/>
</dbReference>
<keyword evidence="3" id="KW-0804">Transcription</keyword>
<dbReference type="InterPro" id="IPR005119">
    <property type="entry name" value="LysR_subst-bd"/>
</dbReference>
<evidence type="ECO:0000256" key="4">
    <source>
        <dbReference type="SAM" id="MobiDB-lite"/>
    </source>
</evidence>
<dbReference type="SUPFAM" id="SSF53850">
    <property type="entry name" value="Periplasmic binding protein-like II"/>
    <property type="match status" value="1"/>
</dbReference>
<evidence type="ECO:0000313" key="8">
    <source>
        <dbReference type="Proteomes" id="UP001519332"/>
    </source>
</evidence>
<keyword evidence="1" id="KW-0805">Transcription regulation</keyword>
<evidence type="ECO:0000256" key="2">
    <source>
        <dbReference type="ARBA" id="ARBA00023125"/>
    </source>
</evidence>
<feature type="region of interest" description="Disordered" evidence="4">
    <location>
        <begin position="795"/>
        <end position="890"/>
    </location>
</feature>
<keyword evidence="7" id="KW-0067">ATP-binding</keyword>
<dbReference type="Pfam" id="PF20703">
    <property type="entry name" value="nSTAND1"/>
    <property type="match status" value="1"/>
</dbReference>
<dbReference type="Proteomes" id="UP001519332">
    <property type="component" value="Unassembled WGS sequence"/>
</dbReference>
<accession>A0ABS4TR57</accession>
<evidence type="ECO:0000259" key="6">
    <source>
        <dbReference type="Pfam" id="PF20703"/>
    </source>
</evidence>
<keyword evidence="2" id="KW-0238">DNA-binding</keyword>
<organism evidence="7 8">
    <name type="scientific">Kibdelosporangium banguiense</name>
    <dbReference type="NCBI Taxonomy" id="1365924"/>
    <lineage>
        <taxon>Bacteria</taxon>
        <taxon>Bacillati</taxon>
        <taxon>Actinomycetota</taxon>
        <taxon>Actinomycetes</taxon>
        <taxon>Pseudonocardiales</taxon>
        <taxon>Pseudonocardiaceae</taxon>
        <taxon>Kibdelosporangium</taxon>
    </lineage>
</organism>
<dbReference type="GO" id="GO:0005524">
    <property type="term" value="F:ATP binding"/>
    <property type="evidence" value="ECO:0007669"/>
    <property type="project" value="UniProtKB-KW"/>
</dbReference>
<dbReference type="EMBL" id="JAGINW010000001">
    <property type="protein sequence ID" value="MBP2326894.1"/>
    <property type="molecule type" value="Genomic_DNA"/>
</dbReference>
<dbReference type="Gene3D" id="3.40.50.300">
    <property type="entry name" value="P-loop containing nucleotide triphosphate hydrolases"/>
    <property type="match status" value="1"/>
</dbReference>
<dbReference type="RefSeq" id="WP_307855406.1">
    <property type="nucleotide sequence ID" value="NZ_JAGINW010000001.1"/>
</dbReference>
<dbReference type="Pfam" id="PF13560">
    <property type="entry name" value="HTH_31"/>
    <property type="match status" value="1"/>
</dbReference>
<feature type="compositionally biased region" description="Basic and acidic residues" evidence="4">
    <location>
        <begin position="819"/>
        <end position="842"/>
    </location>
</feature>
<dbReference type="PANTHER" id="PTHR30118">
    <property type="entry name" value="HTH-TYPE TRANSCRIPTIONAL REGULATOR LEUO-RELATED"/>
    <property type="match status" value="1"/>
</dbReference>
<dbReference type="SUPFAM" id="SSF52540">
    <property type="entry name" value="P-loop containing nucleoside triphosphate hydrolases"/>
    <property type="match status" value="1"/>
</dbReference>
<proteinExistence type="predicted"/>
<gene>
    <name evidence="7" type="ORF">JOF56_007279</name>
</gene>
<evidence type="ECO:0000259" key="5">
    <source>
        <dbReference type="Pfam" id="PF03466"/>
    </source>
</evidence>
<protein>
    <submittedName>
        <fullName evidence="7">Energy-coupling factor transporter ATP-binding protein EcfA2</fullName>
    </submittedName>
</protein>
<keyword evidence="7" id="KW-0547">Nucleotide-binding</keyword>
<dbReference type="InterPro" id="IPR050389">
    <property type="entry name" value="LysR-type_TF"/>
</dbReference>
<feature type="domain" description="LysR substrate-binding" evidence="5">
    <location>
        <begin position="107"/>
        <end position="211"/>
    </location>
</feature>
<keyword evidence="8" id="KW-1185">Reference proteome</keyword>
<evidence type="ECO:0000256" key="1">
    <source>
        <dbReference type="ARBA" id="ARBA00023015"/>
    </source>
</evidence>
<dbReference type="InterPro" id="IPR049052">
    <property type="entry name" value="nSTAND1"/>
</dbReference>